<name>A0A286RIW5_9BACT</name>
<evidence type="ECO:0000313" key="4">
    <source>
        <dbReference type="Proteomes" id="UP000215086"/>
    </source>
</evidence>
<feature type="compositionally biased region" description="Polar residues" evidence="1">
    <location>
        <begin position="21"/>
        <end position="30"/>
    </location>
</feature>
<feature type="compositionally biased region" description="Low complexity" evidence="1">
    <location>
        <begin position="386"/>
        <end position="400"/>
    </location>
</feature>
<dbReference type="EMBL" id="CP018477">
    <property type="protein sequence ID" value="ASV75911.1"/>
    <property type="molecule type" value="Genomic_DNA"/>
</dbReference>
<dbReference type="RefSeq" id="WP_095415826.1">
    <property type="nucleotide sequence ID" value="NZ_CP018477.1"/>
</dbReference>
<feature type="transmembrane region" description="Helical" evidence="2">
    <location>
        <begin position="90"/>
        <end position="116"/>
    </location>
</feature>
<feature type="compositionally biased region" description="Low complexity" evidence="1">
    <location>
        <begin position="453"/>
        <end position="467"/>
    </location>
</feature>
<feature type="transmembrane region" description="Helical" evidence="2">
    <location>
        <begin position="165"/>
        <end position="183"/>
    </location>
</feature>
<dbReference type="KEGG" id="ttf:THTE_3309"/>
<feature type="transmembrane region" description="Helical" evidence="2">
    <location>
        <begin position="128"/>
        <end position="153"/>
    </location>
</feature>
<evidence type="ECO:0000256" key="2">
    <source>
        <dbReference type="SAM" id="Phobius"/>
    </source>
</evidence>
<keyword evidence="4" id="KW-1185">Reference proteome</keyword>
<feature type="region of interest" description="Disordered" evidence="1">
    <location>
        <begin position="422"/>
        <end position="534"/>
    </location>
</feature>
<proteinExistence type="predicted"/>
<evidence type="ECO:0000256" key="1">
    <source>
        <dbReference type="SAM" id="MobiDB-lite"/>
    </source>
</evidence>
<keyword evidence="2" id="KW-0812">Transmembrane</keyword>
<feature type="transmembrane region" description="Helical" evidence="2">
    <location>
        <begin position="50"/>
        <end position="70"/>
    </location>
</feature>
<keyword evidence="2" id="KW-1133">Transmembrane helix</keyword>
<reference evidence="3 4" key="1">
    <citation type="journal article" name="Front. Microbiol.">
        <title>Sugar Metabolism of the First Thermophilic Planctomycete Thermogutta terrifontis: Comparative Genomic and Transcriptomic Approaches.</title>
        <authorList>
            <person name="Elcheninov A.G."/>
            <person name="Menzel P."/>
            <person name="Gudbergsdottir S.R."/>
            <person name="Slesarev A.I."/>
            <person name="Kadnikov V.V."/>
            <person name="Krogh A."/>
            <person name="Bonch-Osmolovskaya E.A."/>
            <person name="Peng X."/>
            <person name="Kublanov I.V."/>
        </authorList>
    </citation>
    <scope>NUCLEOTIDE SEQUENCE [LARGE SCALE GENOMIC DNA]</scope>
    <source>
        <strain evidence="3 4">R1</strain>
    </source>
</reference>
<gene>
    <name evidence="3" type="ORF">THTE_3309</name>
</gene>
<feature type="compositionally biased region" description="Polar residues" evidence="1">
    <location>
        <begin position="1"/>
        <end position="10"/>
    </location>
</feature>
<protein>
    <submittedName>
        <fullName evidence="3">Uncharacterized protein</fullName>
    </submittedName>
</protein>
<feature type="compositionally biased region" description="Basic and acidic residues" evidence="1">
    <location>
        <begin position="374"/>
        <end position="383"/>
    </location>
</feature>
<organism evidence="3 4">
    <name type="scientific">Thermogutta terrifontis</name>
    <dbReference type="NCBI Taxonomy" id="1331910"/>
    <lineage>
        <taxon>Bacteria</taxon>
        <taxon>Pseudomonadati</taxon>
        <taxon>Planctomycetota</taxon>
        <taxon>Planctomycetia</taxon>
        <taxon>Pirellulales</taxon>
        <taxon>Thermoguttaceae</taxon>
        <taxon>Thermogutta</taxon>
    </lineage>
</organism>
<feature type="region of interest" description="Disordered" evidence="1">
    <location>
        <begin position="282"/>
        <end position="401"/>
    </location>
</feature>
<accession>A0A286RIW5</accession>
<feature type="region of interest" description="Disordered" evidence="1">
    <location>
        <begin position="1"/>
        <end position="30"/>
    </location>
</feature>
<feature type="transmembrane region" description="Helical" evidence="2">
    <location>
        <begin position="195"/>
        <end position="214"/>
    </location>
</feature>
<feature type="compositionally biased region" description="Low complexity" evidence="1">
    <location>
        <begin position="484"/>
        <end position="501"/>
    </location>
</feature>
<sequence length="550" mass="59400">MVRHPLSSNLPDPDQWPEGVPSQNSPQATSQGELWFPTFADLFPKRNPSWGVVATAAGITGLVVAAYRGLGSPQPLWISQPLPAFGLEGPGNLASCVSTLVLTWTALASLFIWWILHACESHRGNSWLLAAVWWFYLGLDESAGLHLSIGPILHEVFNVNNPTSPWWWVVPYFFVFCALLTRLTMDLRYSGWASFWMTLAVALYGCSALIQTGLISDQALPFEKVMAEELGELLGHWCLLLAVLSFGRDALCRIFAEYSDVGQISESNGEALREETPNVAVTVAPGHRSQPEDDRGAPSDYLIIHPPHGQGPPVAVPREVKRVTRRRTRATSSSTRRRSDLDLPRSVAGPLSLSSQDGRSSPAQVSPSMPAQHHFGDRSDVRPADTGPSSGTPPSSTNGPVNAFLAGMAYAEARQAALRAPATIGPAQPDTTATVEQKRPGQMDVQATSRELSSASGSSAGGVQSVSLPRREPVVQQTYAQPVGATWSASSGLGTGTSSTSKEVMRQSGSREPPGTPNSMPQLPARRLTKEEKKRLKQLYKQKMAQLEGN</sequence>
<dbReference type="Proteomes" id="UP000215086">
    <property type="component" value="Chromosome"/>
</dbReference>
<dbReference type="AlphaFoldDB" id="A0A286RIW5"/>
<evidence type="ECO:0000313" key="3">
    <source>
        <dbReference type="EMBL" id="ASV75911.1"/>
    </source>
</evidence>
<feature type="compositionally biased region" description="Polar residues" evidence="1">
    <location>
        <begin position="352"/>
        <end position="369"/>
    </location>
</feature>
<keyword evidence="2" id="KW-0472">Membrane</keyword>